<comment type="caution">
    <text evidence="2">The sequence shown here is derived from an EMBL/GenBank/DDBJ whole genome shotgun (WGS) entry which is preliminary data.</text>
</comment>
<name>A0A1F5EAZ1_9BACT</name>
<dbReference type="InterPro" id="IPR001173">
    <property type="entry name" value="Glyco_trans_2-like"/>
</dbReference>
<dbReference type="SUPFAM" id="SSF53448">
    <property type="entry name" value="Nucleotide-diphospho-sugar transferases"/>
    <property type="match status" value="1"/>
</dbReference>
<dbReference type="STRING" id="1797471.A3A71_00620"/>
<dbReference type="Pfam" id="PF00535">
    <property type="entry name" value="Glycos_transf_2"/>
    <property type="match status" value="1"/>
</dbReference>
<gene>
    <name evidence="2" type="ORF">A3A71_00620</name>
</gene>
<feature type="domain" description="Glycosyltransferase 2-like" evidence="1">
    <location>
        <begin position="4"/>
        <end position="164"/>
    </location>
</feature>
<evidence type="ECO:0000313" key="2">
    <source>
        <dbReference type="EMBL" id="OGD64545.1"/>
    </source>
</evidence>
<accession>A0A1F5EAZ1</accession>
<reference evidence="2 3" key="1">
    <citation type="journal article" date="2016" name="Nat. Commun.">
        <title>Thousands of microbial genomes shed light on interconnected biogeochemical processes in an aquifer system.</title>
        <authorList>
            <person name="Anantharaman K."/>
            <person name="Brown C.T."/>
            <person name="Hug L.A."/>
            <person name="Sharon I."/>
            <person name="Castelle C.J."/>
            <person name="Probst A.J."/>
            <person name="Thomas B.C."/>
            <person name="Singh A."/>
            <person name="Wilkins M.J."/>
            <person name="Karaoz U."/>
            <person name="Brodie E.L."/>
            <person name="Williams K.H."/>
            <person name="Hubbard S.S."/>
            <person name="Banfield J.F."/>
        </authorList>
    </citation>
    <scope>NUCLEOTIDE SEQUENCE [LARGE SCALE GENOMIC DNA]</scope>
</reference>
<organism evidence="2 3">
    <name type="scientific">Candidatus Berkelbacteria bacterium RIFCSPLOWO2_01_FULL_50_28</name>
    <dbReference type="NCBI Taxonomy" id="1797471"/>
    <lineage>
        <taxon>Bacteria</taxon>
        <taxon>Candidatus Berkelbacteria</taxon>
    </lineage>
</organism>
<evidence type="ECO:0000259" key="1">
    <source>
        <dbReference type="Pfam" id="PF00535"/>
    </source>
</evidence>
<dbReference type="PANTHER" id="PTHR48090">
    <property type="entry name" value="UNDECAPRENYL-PHOSPHATE 4-DEOXY-4-FORMAMIDO-L-ARABINOSE TRANSFERASE-RELATED"/>
    <property type="match status" value="1"/>
</dbReference>
<dbReference type="InterPro" id="IPR029044">
    <property type="entry name" value="Nucleotide-diphossugar_trans"/>
</dbReference>
<protein>
    <recommendedName>
        <fullName evidence="1">Glycosyltransferase 2-like domain-containing protein</fullName>
    </recommendedName>
</protein>
<dbReference type="InterPro" id="IPR050256">
    <property type="entry name" value="Glycosyltransferase_2"/>
</dbReference>
<sequence length="228" mass="24781">MKLTVVIPAFNEEETIAEVISAIPKKISGVSQIEIIVVDDQSRDKTGEIGRSLGATVLRHRLNLGAGGATLTGIDAARKRGADMVITIDGDGQHDPKEIVKLVQAHLESGADLVIGSRFLSDSLEKMPALKNFGNRVMNGITYVFSGKHVTDSQSGFRLFGRRLIAGFDRFTTSGYEFCSETIINTKKMGLKIAEVPISTIYFEGRRGQNPLNGVNILLKLIYKTVTG</sequence>
<dbReference type="AlphaFoldDB" id="A0A1F5EAZ1"/>
<dbReference type="CDD" id="cd04179">
    <property type="entry name" value="DPM_DPG-synthase_like"/>
    <property type="match status" value="1"/>
</dbReference>
<dbReference type="PANTHER" id="PTHR48090:SF7">
    <property type="entry name" value="RFBJ PROTEIN"/>
    <property type="match status" value="1"/>
</dbReference>
<proteinExistence type="predicted"/>
<evidence type="ECO:0000313" key="3">
    <source>
        <dbReference type="Proteomes" id="UP000177481"/>
    </source>
</evidence>
<dbReference type="Proteomes" id="UP000177481">
    <property type="component" value="Unassembled WGS sequence"/>
</dbReference>
<dbReference type="Gene3D" id="3.90.550.10">
    <property type="entry name" value="Spore Coat Polysaccharide Biosynthesis Protein SpsA, Chain A"/>
    <property type="match status" value="1"/>
</dbReference>
<dbReference type="EMBL" id="MEZX01000002">
    <property type="protein sequence ID" value="OGD64545.1"/>
    <property type="molecule type" value="Genomic_DNA"/>
</dbReference>